<evidence type="ECO:0008006" key="3">
    <source>
        <dbReference type="Google" id="ProtNLM"/>
    </source>
</evidence>
<dbReference type="STRING" id="1353009.A0A1Y2IST3"/>
<sequence>MESLWTSYRPPAILQEDLLHYIFDHVADLATLARASTVCRVWVVPAQAALYKDIEYTPLSQCSRHSLLARTMRTRPQLLRFVRRLSLITTWTHSPTPELCAWVEHIPEDRLQEFRWTWDRGHPLPALLAFPAIRATRHIELRGRLYTMGAIQSILELPSLESLTLELSGDEKGSLDVTSSRLRRLSVIAREGHSPSLDSLLAVVGPQIESLHITCKLGGGSERDAALVSCIHSHCPDLSRLEVDAITPSDAPTVIASALVKQYHALEYLRCGQGTLSPELFSSLPSSLRTLNMAFIPTLEEPLLRFLEEQGHNHRSLTLLELSSADTNVSIHDYPRISAVCNISGVDLRLRNAHS</sequence>
<dbReference type="EMBL" id="KZ084101">
    <property type="protein sequence ID" value="OSD03261.1"/>
    <property type="molecule type" value="Genomic_DNA"/>
</dbReference>
<dbReference type="SUPFAM" id="SSF52047">
    <property type="entry name" value="RNI-like"/>
    <property type="match status" value="1"/>
</dbReference>
<dbReference type="Gene3D" id="3.80.10.10">
    <property type="entry name" value="Ribonuclease Inhibitor"/>
    <property type="match status" value="1"/>
</dbReference>
<keyword evidence="2" id="KW-1185">Reference proteome</keyword>
<gene>
    <name evidence="1" type="ORF">PYCCODRAFT_255188</name>
</gene>
<name>A0A1Y2IST3_TRAC3</name>
<protein>
    <recommendedName>
        <fullName evidence="3">F-box domain-containing protein</fullName>
    </recommendedName>
</protein>
<proteinExistence type="predicted"/>
<dbReference type="InterPro" id="IPR032675">
    <property type="entry name" value="LRR_dom_sf"/>
</dbReference>
<reference evidence="1 2" key="1">
    <citation type="journal article" date="2015" name="Biotechnol. Biofuels">
        <title>Enhanced degradation of softwood versus hardwood by the white-rot fungus Pycnoporus coccineus.</title>
        <authorList>
            <person name="Couturier M."/>
            <person name="Navarro D."/>
            <person name="Chevret D."/>
            <person name="Henrissat B."/>
            <person name="Piumi F."/>
            <person name="Ruiz-Duenas F.J."/>
            <person name="Martinez A.T."/>
            <person name="Grigoriev I.V."/>
            <person name="Riley R."/>
            <person name="Lipzen A."/>
            <person name="Berrin J.G."/>
            <person name="Master E.R."/>
            <person name="Rosso M.N."/>
        </authorList>
    </citation>
    <scope>NUCLEOTIDE SEQUENCE [LARGE SCALE GENOMIC DNA]</scope>
    <source>
        <strain evidence="1 2">BRFM310</strain>
    </source>
</reference>
<dbReference type="AlphaFoldDB" id="A0A1Y2IST3"/>
<dbReference type="OrthoDB" id="2742110at2759"/>
<organism evidence="1 2">
    <name type="scientific">Trametes coccinea (strain BRFM310)</name>
    <name type="common">Pycnoporus coccineus</name>
    <dbReference type="NCBI Taxonomy" id="1353009"/>
    <lineage>
        <taxon>Eukaryota</taxon>
        <taxon>Fungi</taxon>
        <taxon>Dikarya</taxon>
        <taxon>Basidiomycota</taxon>
        <taxon>Agaricomycotina</taxon>
        <taxon>Agaricomycetes</taxon>
        <taxon>Polyporales</taxon>
        <taxon>Polyporaceae</taxon>
        <taxon>Trametes</taxon>
    </lineage>
</organism>
<dbReference type="Proteomes" id="UP000193067">
    <property type="component" value="Unassembled WGS sequence"/>
</dbReference>
<evidence type="ECO:0000313" key="2">
    <source>
        <dbReference type="Proteomes" id="UP000193067"/>
    </source>
</evidence>
<accession>A0A1Y2IST3</accession>
<evidence type="ECO:0000313" key="1">
    <source>
        <dbReference type="EMBL" id="OSD03261.1"/>
    </source>
</evidence>